<feature type="domain" description="GP-PDE" evidence="1">
    <location>
        <begin position="10"/>
        <end position="254"/>
    </location>
</feature>
<dbReference type="InterPro" id="IPR030395">
    <property type="entry name" value="GP_PDE_dom"/>
</dbReference>
<dbReference type="PROSITE" id="PS51704">
    <property type="entry name" value="GP_PDE"/>
    <property type="match status" value="1"/>
</dbReference>
<dbReference type="EMBL" id="BRXS01000006">
    <property type="protein sequence ID" value="GLC27514.1"/>
    <property type="molecule type" value="Genomic_DNA"/>
</dbReference>
<protein>
    <submittedName>
        <fullName evidence="2">Glycerophosphoryl diester phosphodiesterase</fullName>
    </submittedName>
</protein>
<dbReference type="InterPro" id="IPR017946">
    <property type="entry name" value="PLC-like_Pdiesterase_TIM-brl"/>
</dbReference>
<dbReference type="AlphaFoldDB" id="A0AA37Q6M0"/>
<comment type="caution">
    <text evidence="2">The sequence shown here is derived from an EMBL/GenBank/DDBJ whole genome shotgun (WGS) entry which is preliminary data.</text>
</comment>
<gene>
    <name evidence="2" type="ORF">rosag_40270</name>
</gene>
<proteinExistence type="predicted"/>
<dbReference type="SUPFAM" id="SSF51695">
    <property type="entry name" value="PLC-like phosphodiesterases"/>
    <property type="match status" value="1"/>
</dbReference>
<keyword evidence="3" id="KW-1185">Reference proteome</keyword>
<dbReference type="Gene3D" id="3.20.20.190">
    <property type="entry name" value="Phosphatidylinositol (PI) phosphodiesterase"/>
    <property type="match status" value="1"/>
</dbReference>
<sequence>MHPILDPSRRPVVAHRGNRAHAPENTLEAFAQAVALGVDALEFDVHLASDGVPVVHHDPTLDRTTALSGRLATRTSRELAACDAGCRFTTDGGRTFPYRERGIGVPTLDELLGRFPDMPVLIEIKVPSAAPAVRAVLERHGAQARAVVDAFDGAALAPFRDSGIAIGSSRGDVARLLATTAGLRPRAVPYRAVCVPLGYYGLPLPVARFAAALRPLAVPVHVWTVNDPAVALRLWRSGIAGIISDDPAAMLAARATL</sequence>
<dbReference type="RefSeq" id="WP_284351952.1">
    <property type="nucleotide sequence ID" value="NZ_BRXS01000006.1"/>
</dbReference>
<name>A0AA37Q6M0_9BACT</name>
<dbReference type="PANTHER" id="PTHR46211">
    <property type="entry name" value="GLYCEROPHOSPHORYL DIESTER PHOSPHODIESTERASE"/>
    <property type="match status" value="1"/>
</dbReference>
<organism evidence="2 3">
    <name type="scientific">Roseisolibacter agri</name>
    <dbReference type="NCBI Taxonomy" id="2014610"/>
    <lineage>
        <taxon>Bacteria</taxon>
        <taxon>Pseudomonadati</taxon>
        <taxon>Gemmatimonadota</taxon>
        <taxon>Gemmatimonadia</taxon>
        <taxon>Gemmatimonadales</taxon>
        <taxon>Gemmatimonadaceae</taxon>
        <taxon>Roseisolibacter</taxon>
    </lineage>
</organism>
<evidence type="ECO:0000313" key="2">
    <source>
        <dbReference type="EMBL" id="GLC27514.1"/>
    </source>
</evidence>
<dbReference type="PANTHER" id="PTHR46211:SF14">
    <property type="entry name" value="GLYCEROPHOSPHODIESTER PHOSPHODIESTERASE"/>
    <property type="match status" value="1"/>
</dbReference>
<dbReference type="Proteomes" id="UP001161325">
    <property type="component" value="Unassembled WGS sequence"/>
</dbReference>
<dbReference type="GO" id="GO:0008081">
    <property type="term" value="F:phosphoric diester hydrolase activity"/>
    <property type="evidence" value="ECO:0007669"/>
    <property type="project" value="InterPro"/>
</dbReference>
<reference evidence="2" key="1">
    <citation type="submission" date="2022-08" db="EMBL/GenBank/DDBJ databases">
        <title>Draft genome sequencing of Roseisolibacter agri AW1220.</title>
        <authorList>
            <person name="Tobiishi Y."/>
            <person name="Tonouchi A."/>
        </authorList>
    </citation>
    <scope>NUCLEOTIDE SEQUENCE</scope>
    <source>
        <strain evidence="2">AW1220</strain>
    </source>
</reference>
<dbReference type="CDD" id="cd08561">
    <property type="entry name" value="GDPD_cytoplasmic_ScUgpQ2_like"/>
    <property type="match status" value="1"/>
</dbReference>
<evidence type="ECO:0000313" key="3">
    <source>
        <dbReference type="Proteomes" id="UP001161325"/>
    </source>
</evidence>
<dbReference type="Pfam" id="PF03009">
    <property type="entry name" value="GDPD"/>
    <property type="match status" value="1"/>
</dbReference>
<evidence type="ECO:0000259" key="1">
    <source>
        <dbReference type="PROSITE" id="PS51704"/>
    </source>
</evidence>
<accession>A0AA37Q6M0</accession>
<dbReference type="GO" id="GO:0006629">
    <property type="term" value="P:lipid metabolic process"/>
    <property type="evidence" value="ECO:0007669"/>
    <property type="project" value="InterPro"/>
</dbReference>
<dbReference type="PROSITE" id="PS50007">
    <property type="entry name" value="PIPLC_X_DOMAIN"/>
    <property type="match status" value="1"/>
</dbReference>